<organism evidence="24 25">
    <name type="scientific">Cricetulus griseus</name>
    <name type="common">Chinese hamster</name>
    <name type="synonym">Cricetulus barabensis griseus</name>
    <dbReference type="NCBI Taxonomy" id="10029"/>
    <lineage>
        <taxon>Eukaryota</taxon>
        <taxon>Metazoa</taxon>
        <taxon>Chordata</taxon>
        <taxon>Craniata</taxon>
        <taxon>Vertebrata</taxon>
        <taxon>Euteleostomi</taxon>
        <taxon>Mammalia</taxon>
        <taxon>Eutheria</taxon>
        <taxon>Euarchontoglires</taxon>
        <taxon>Glires</taxon>
        <taxon>Rodentia</taxon>
        <taxon>Myomorpha</taxon>
        <taxon>Muroidea</taxon>
        <taxon>Cricetidae</taxon>
        <taxon>Cricetinae</taxon>
        <taxon>Cricetulus</taxon>
    </lineage>
</organism>
<sequence>MGLSLKERVFTALLGIAAASGLTMLILILVKATNVFLPADTKFGIVFDAGSSHTSLFVYQWPANKEKDTGVVSQALTCQIEGPGISSYASDPAQAGESLKSCLEEALALIPQSQHQETPTFLGATAGMRLLSQKNSSQARDILAAVSQILSKSPVDFWGAKILTGKDEGAFGWITINYVLGMLLKYSSGQWILPEERILVGALDLGGASTQISFVPQAPILDQSTQATFRLYGANYSIYTHSYLCYGRDQVLRRLLAELAQVSPVARVRHPCYHSGYQATLPLAPLYESPCVHTTDSLNFTQNITVEGIGNPGDCVAALHRLFNFSSCKGQEDCAFNGVYQPPVHGQFYVEASYPGQERWLRDYCASGLYILVLLLEGYKFSEETWPNIQFQKQAGGMDIGWTLGYMLNLTGMIPAEALTQWRAQSYSIWMAGVVFAVLTLSAILGAAAVQLFWTQD</sequence>
<evidence type="ECO:0000256" key="17">
    <source>
        <dbReference type="ARBA" id="ARBA00023180"/>
    </source>
</evidence>
<dbReference type="GO" id="GO:0005886">
    <property type="term" value="C:plasma membrane"/>
    <property type="evidence" value="ECO:0007669"/>
    <property type="project" value="UniProtKB-SubCell"/>
</dbReference>
<feature type="active site" description="Proton acceptor" evidence="20">
    <location>
        <position position="168"/>
    </location>
</feature>
<reference evidence="24" key="2">
    <citation type="submission" date="2025-09" db="UniProtKB">
        <authorList>
            <consortium name="Ensembl"/>
        </authorList>
    </citation>
    <scope>IDENTIFICATION</scope>
</reference>
<keyword evidence="14 23" id="KW-1133">Transmembrane helix</keyword>
<dbReference type="GO" id="GO:0045134">
    <property type="term" value="F:UDP phosphatase activity"/>
    <property type="evidence" value="ECO:0007669"/>
    <property type="project" value="TreeGrafter"/>
</dbReference>
<evidence type="ECO:0000256" key="8">
    <source>
        <dbReference type="ARBA" id="ARBA00022723"/>
    </source>
</evidence>
<gene>
    <name evidence="24" type="primary">Entpd8</name>
</gene>
<feature type="transmembrane region" description="Helical" evidence="23">
    <location>
        <begin position="12"/>
        <end position="30"/>
    </location>
</feature>
<keyword evidence="10 22" id="KW-0378">Hydrolase</keyword>
<accession>A0A8C2MZ85</accession>
<feature type="transmembrane region" description="Helical" evidence="23">
    <location>
        <begin position="429"/>
        <end position="454"/>
    </location>
</feature>
<evidence type="ECO:0000256" key="16">
    <source>
        <dbReference type="ARBA" id="ARBA00023157"/>
    </source>
</evidence>
<evidence type="ECO:0000256" key="7">
    <source>
        <dbReference type="ARBA" id="ARBA00022692"/>
    </source>
</evidence>
<name>A0A8C2MZ85_CRIGR</name>
<evidence type="ECO:0000256" key="11">
    <source>
        <dbReference type="ARBA" id="ARBA00022837"/>
    </source>
</evidence>
<dbReference type="EC" id="3.6.1.5" evidence="5"/>
<dbReference type="GO" id="GO:0004382">
    <property type="term" value="F:GDP phosphatase activity"/>
    <property type="evidence" value="ECO:0007669"/>
    <property type="project" value="TreeGrafter"/>
</dbReference>
<keyword evidence="7 23" id="KW-0812">Transmembrane</keyword>
<evidence type="ECO:0000256" key="1">
    <source>
        <dbReference type="ARBA" id="ARBA00001913"/>
    </source>
</evidence>
<feature type="binding site" evidence="21">
    <location>
        <begin position="207"/>
        <end position="211"/>
    </location>
    <ligand>
        <name>ATP</name>
        <dbReference type="ChEBI" id="CHEBI:30616"/>
    </ligand>
</feature>
<dbReference type="PANTHER" id="PTHR11782">
    <property type="entry name" value="ADENOSINE/GUANOSINE DIPHOSPHATASE"/>
    <property type="match status" value="1"/>
</dbReference>
<dbReference type="Ensembl" id="ENSCGRT00001030447.1">
    <property type="protein sequence ID" value="ENSCGRP00001026201.1"/>
    <property type="gene ID" value="ENSCGRG00001023582.1"/>
</dbReference>
<evidence type="ECO:0000256" key="22">
    <source>
        <dbReference type="RuleBase" id="RU003833"/>
    </source>
</evidence>
<evidence type="ECO:0000256" key="2">
    <source>
        <dbReference type="ARBA" id="ARBA00001946"/>
    </source>
</evidence>
<evidence type="ECO:0000256" key="21">
    <source>
        <dbReference type="PIRSR" id="PIRSR600407-2"/>
    </source>
</evidence>
<dbReference type="GO" id="GO:0017111">
    <property type="term" value="F:ribonucleoside triphosphate phosphatase activity"/>
    <property type="evidence" value="ECO:0007669"/>
    <property type="project" value="TreeGrafter"/>
</dbReference>
<dbReference type="PROSITE" id="PS01238">
    <property type="entry name" value="GDA1_CD39_NTPASE"/>
    <property type="match status" value="1"/>
</dbReference>
<keyword evidence="13" id="KW-0460">Magnesium</keyword>
<dbReference type="GO" id="GO:0004050">
    <property type="term" value="F:apyrase activity"/>
    <property type="evidence" value="ECO:0007669"/>
    <property type="project" value="UniProtKB-EC"/>
</dbReference>
<comment type="subcellular location">
    <subcellularLocation>
        <location evidence="3">Cell membrane</location>
        <topology evidence="3">Multi-pass membrane protein</topology>
    </subcellularLocation>
</comment>
<evidence type="ECO:0000256" key="15">
    <source>
        <dbReference type="ARBA" id="ARBA00023136"/>
    </source>
</evidence>
<dbReference type="Pfam" id="PF01150">
    <property type="entry name" value="GDA1_CD39"/>
    <property type="match status" value="2"/>
</dbReference>
<reference evidence="24" key="1">
    <citation type="submission" date="2025-08" db="UniProtKB">
        <authorList>
            <consortium name="Ensembl"/>
        </authorList>
    </citation>
    <scope>IDENTIFICATION</scope>
</reference>
<dbReference type="GO" id="GO:0009134">
    <property type="term" value="P:nucleoside diphosphate catabolic process"/>
    <property type="evidence" value="ECO:0007669"/>
    <property type="project" value="TreeGrafter"/>
</dbReference>
<dbReference type="GO" id="GO:0005524">
    <property type="term" value="F:ATP binding"/>
    <property type="evidence" value="ECO:0007669"/>
    <property type="project" value="UniProtKB-KW"/>
</dbReference>
<evidence type="ECO:0000256" key="5">
    <source>
        <dbReference type="ARBA" id="ARBA00012148"/>
    </source>
</evidence>
<keyword evidence="17" id="KW-0325">Glycoprotein</keyword>
<keyword evidence="6" id="KW-1003">Cell membrane</keyword>
<evidence type="ECO:0000313" key="25">
    <source>
        <dbReference type="Proteomes" id="UP000694386"/>
    </source>
</evidence>
<evidence type="ECO:0000256" key="14">
    <source>
        <dbReference type="ARBA" id="ARBA00022989"/>
    </source>
</evidence>
<keyword evidence="12 21" id="KW-0067">ATP-binding</keyword>
<evidence type="ECO:0000256" key="18">
    <source>
        <dbReference type="ARBA" id="ARBA00039598"/>
    </source>
</evidence>
<keyword evidence="9 21" id="KW-0547">Nucleotide-binding</keyword>
<keyword evidence="11" id="KW-0106">Calcium</keyword>
<evidence type="ECO:0000256" key="10">
    <source>
        <dbReference type="ARBA" id="ARBA00022801"/>
    </source>
</evidence>
<dbReference type="FunFam" id="3.30.420.40:FF:000068">
    <property type="entry name" value="Ectonucleoside triphosphate diphosphohydrolase 1"/>
    <property type="match status" value="1"/>
</dbReference>
<comment type="similarity">
    <text evidence="4 22">Belongs to the GDA1/CD39 NTPase family.</text>
</comment>
<evidence type="ECO:0000256" key="13">
    <source>
        <dbReference type="ARBA" id="ARBA00022842"/>
    </source>
</evidence>
<evidence type="ECO:0000313" key="24">
    <source>
        <dbReference type="Ensembl" id="ENSCGRP00001026201.1"/>
    </source>
</evidence>
<dbReference type="Gene3D" id="3.30.420.40">
    <property type="match status" value="1"/>
</dbReference>
<keyword evidence="8" id="KW-0479">Metal-binding</keyword>
<protein>
    <recommendedName>
        <fullName evidence="18">Ectonucleoside triphosphate diphosphohydrolase 8</fullName>
        <ecNumber evidence="5">3.6.1.5</ecNumber>
    </recommendedName>
</protein>
<dbReference type="PANTHER" id="PTHR11782:SF31">
    <property type="entry name" value="ECTONUCLEOSIDE TRIPHOSPHATE DIPHOSPHOHYDROLASE 8"/>
    <property type="match status" value="1"/>
</dbReference>
<dbReference type="InterPro" id="IPR000407">
    <property type="entry name" value="GDA1_CD39_NTPase"/>
</dbReference>
<dbReference type="Gene3D" id="3.30.420.150">
    <property type="entry name" value="Exopolyphosphatase. Domain 2"/>
    <property type="match status" value="2"/>
</dbReference>
<keyword evidence="16" id="KW-1015">Disulfide bond</keyword>
<comment type="cofactor">
    <cofactor evidence="2">
        <name>Mg(2+)</name>
        <dbReference type="ChEBI" id="CHEBI:18420"/>
    </cofactor>
</comment>
<evidence type="ECO:0000256" key="6">
    <source>
        <dbReference type="ARBA" id="ARBA00022475"/>
    </source>
</evidence>
<evidence type="ECO:0000256" key="12">
    <source>
        <dbReference type="ARBA" id="ARBA00022840"/>
    </source>
</evidence>
<proteinExistence type="inferred from homology"/>
<dbReference type="AlphaFoldDB" id="A0A8C2MZ85"/>
<evidence type="ECO:0000256" key="9">
    <source>
        <dbReference type="ARBA" id="ARBA00022741"/>
    </source>
</evidence>
<evidence type="ECO:0000256" key="23">
    <source>
        <dbReference type="SAM" id="Phobius"/>
    </source>
</evidence>
<evidence type="ECO:0000256" key="19">
    <source>
        <dbReference type="ARBA" id="ARBA00049175"/>
    </source>
</evidence>
<keyword evidence="15 23" id="KW-0472">Membrane</keyword>
<evidence type="ECO:0000256" key="4">
    <source>
        <dbReference type="ARBA" id="ARBA00009283"/>
    </source>
</evidence>
<comment type="cofactor">
    <cofactor evidence="1">
        <name>Ca(2+)</name>
        <dbReference type="ChEBI" id="CHEBI:29108"/>
    </cofactor>
</comment>
<evidence type="ECO:0000256" key="20">
    <source>
        <dbReference type="PIRSR" id="PIRSR600407-1"/>
    </source>
</evidence>
<evidence type="ECO:0000256" key="3">
    <source>
        <dbReference type="ARBA" id="ARBA00004651"/>
    </source>
</evidence>
<dbReference type="Proteomes" id="UP000694386">
    <property type="component" value="Unplaced"/>
</dbReference>
<comment type="catalytic activity">
    <reaction evidence="19">
        <text>a ribonucleoside 5'-triphosphate + 2 H2O = a ribonucleoside 5'-phosphate + 2 phosphate + 2 H(+)</text>
        <dbReference type="Rhea" id="RHEA:36795"/>
        <dbReference type="ChEBI" id="CHEBI:15377"/>
        <dbReference type="ChEBI" id="CHEBI:15378"/>
        <dbReference type="ChEBI" id="CHEBI:43474"/>
        <dbReference type="ChEBI" id="CHEBI:58043"/>
        <dbReference type="ChEBI" id="CHEBI:61557"/>
        <dbReference type="EC" id="3.6.1.5"/>
    </reaction>
</comment>
<dbReference type="GO" id="GO:0046872">
    <property type="term" value="F:metal ion binding"/>
    <property type="evidence" value="ECO:0007669"/>
    <property type="project" value="UniProtKB-KW"/>
</dbReference>